<dbReference type="InterPro" id="IPR016024">
    <property type="entry name" value="ARM-type_fold"/>
</dbReference>
<keyword evidence="2" id="KW-1185">Reference proteome</keyword>
<comment type="caution">
    <text evidence="1">The sequence shown here is derived from an EMBL/GenBank/DDBJ whole genome shotgun (WGS) entry which is preliminary data.</text>
</comment>
<sequence>MFLLLSEYSILGSAANKESVLNLNQLLCKTFTQLIIASNASFLTDKHVSLLLSYVEMDVLDTSRQATAFALIKAFVRKKVQHPQMADVMKKLRELAITSSFPHIRTQCREVLCDFIGNHPSSDDPQTHIEWFIAQLDYDLEDGRLSAADMLNSLFSKLQPAVLNGSCFFNVSKMGTALFNEESVKCRRFISAALNKLMSSVSESARSDVFSACCDWLDLKGEEQVALKCIASLMFLNSITESFGQDCFSSIMFGSDFV</sequence>
<dbReference type="Proteomes" id="UP001331761">
    <property type="component" value="Unassembled WGS sequence"/>
</dbReference>
<dbReference type="SUPFAM" id="SSF48371">
    <property type="entry name" value="ARM repeat"/>
    <property type="match status" value="1"/>
</dbReference>
<name>A0AAN8G1M6_TRICO</name>
<organism evidence="1 2">
    <name type="scientific">Trichostrongylus colubriformis</name>
    <name type="common">Black scour worm</name>
    <dbReference type="NCBI Taxonomy" id="6319"/>
    <lineage>
        <taxon>Eukaryota</taxon>
        <taxon>Metazoa</taxon>
        <taxon>Ecdysozoa</taxon>
        <taxon>Nematoda</taxon>
        <taxon>Chromadorea</taxon>
        <taxon>Rhabditida</taxon>
        <taxon>Rhabditina</taxon>
        <taxon>Rhabditomorpha</taxon>
        <taxon>Strongyloidea</taxon>
        <taxon>Trichostrongylidae</taxon>
        <taxon>Trichostrongylus</taxon>
    </lineage>
</organism>
<dbReference type="PANTHER" id="PTHR17695">
    <property type="entry name" value="SMALL SUBUNIT PROCESSOME COMPONENT 20 HOMOLOG"/>
    <property type="match status" value="1"/>
</dbReference>
<dbReference type="GO" id="GO:0030686">
    <property type="term" value="C:90S preribosome"/>
    <property type="evidence" value="ECO:0007669"/>
    <property type="project" value="TreeGrafter"/>
</dbReference>
<reference evidence="1 2" key="1">
    <citation type="submission" date="2019-10" db="EMBL/GenBank/DDBJ databases">
        <title>Assembly and Annotation for the nematode Trichostrongylus colubriformis.</title>
        <authorList>
            <person name="Martin J."/>
        </authorList>
    </citation>
    <scope>NUCLEOTIDE SEQUENCE [LARGE SCALE GENOMIC DNA]</scope>
    <source>
        <strain evidence="1">G859</strain>
        <tissue evidence="1">Whole worm</tissue>
    </source>
</reference>
<dbReference type="InterPro" id="IPR052575">
    <property type="entry name" value="SSU_processome_comp_20"/>
</dbReference>
<proteinExistence type="predicted"/>
<dbReference type="InterPro" id="IPR011989">
    <property type="entry name" value="ARM-like"/>
</dbReference>
<dbReference type="Gene3D" id="1.25.10.10">
    <property type="entry name" value="Leucine-rich Repeat Variant"/>
    <property type="match status" value="1"/>
</dbReference>
<dbReference type="EMBL" id="WIXE01002614">
    <property type="protein sequence ID" value="KAK5984665.1"/>
    <property type="molecule type" value="Genomic_DNA"/>
</dbReference>
<dbReference type="PANTHER" id="PTHR17695:SF11">
    <property type="entry name" value="SMALL SUBUNIT PROCESSOME COMPONENT 20 HOMOLOG"/>
    <property type="match status" value="1"/>
</dbReference>
<dbReference type="AlphaFoldDB" id="A0AAN8G1M6"/>
<evidence type="ECO:0000313" key="1">
    <source>
        <dbReference type="EMBL" id="KAK5984665.1"/>
    </source>
</evidence>
<accession>A0AAN8G1M6</accession>
<protein>
    <submittedName>
        <fullName evidence="1">Uncharacterized protein</fullName>
    </submittedName>
</protein>
<gene>
    <name evidence="1" type="ORF">GCK32_017586</name>
</gene>
<evidence type="ECO:0000313" key="2">
    <source>
        <dbReference type="Proteomes" id="UP001331761"/>
    </source>
</evidence>
<dbReference type="GO" id="GO:0032040">
    <property type="term" value="C:small-subunit processome"/>
    <property type="evidence" value="ECO:0007669"/>
    <property type="project" value="TreeGrafter"/>
</dbReference>